<dbReference type="InterPro" id="IPR005754">
    <property type="entry name" value="Sortase"/>
</dbReference>
<evidence type="ECO:0000313" key="4">
    <source>
        <dbReference type="Proteomes" id="UP000442619"/>
    </source>
</evidence>
<sequence length="108" mass="12542">MPVAKNWQFKQLRLTPCTYAGTQLDHNWVITGHNYRRHFSYLKTLKKGDSLCFINASGAKINYLVEKTEVLQPTQVNEMTDSGYDLSLFTCTYSRTSRFTLRCHQVNT</sequence>
<dbReference type="EMBL" id="VUNM01000019">
    <property type="protein sequence ID" value="MST89578.1"/>
    <property type="molecule type" value="Genomic_DNA"/>
</dbReference>
<dbReference type="RefSeq" id="WP_154516791.1">
    <property type="nucleotide sequence ID" value="NZ_VUNM01000019.1"/>
</dbReference>
<dbReference type="AlphaFoldDB" id="A0A844FUA1"/>
<dbReference type="SUPFAM" id="SSF63817">
    <property type="entry name" value="Sortase"/>
    <property type="match status" value="1"/>
</dbReference>
<dbReference type="InterPro" id="IPR023365">
    <property type="entry name" value="Sortase_dom-sf"/>
</dbReference>
<dbReference type="Gene3D" id="2.40.260.10">
    <property type="entry name" value="Sortase"/>
    <property type="match status" value="1"/>
</dbReference>
<organism evidence="3 4">
    <name type="scientific">Sharpea porci</name>
    <dbReference type="NCBI Taxonomy" id="2652286"/>
    <lineage>
        <taxon>Bacteria</taxon>
        <taxon>Bacillati</taxon>
        <taxon>Bacillota</taxon>
        <taxon>Erysipelotrichia</taxon>
        <taxon>Erysipelotrichales</taxon>
        <taxon>Coprobacillaceae</taxon>
        <taxon>Sharpea</taxon>
    </lineage>
</organism>
<comment type="caution">
    <text evidence="3">The sequence shown here is derived from an EMBL/GenBank/DDBJ whole genome shotgun (WGS) entry which is preliminary data.</text>
</comment>
<accession>A0A844FUA1</accession>
<dbReference type="Pfam" id="PF04203">
    <property type="entry name" value="Sortase"/>
    <property type="match status" value="1"/>
</dbReference>
<gene>
    <name evidence="3" type="ORF">FYJ79_08350</name>
</gene>
<evidence type="ECO:0000256" key="1">
    <source>
        <dbReference type="ARBA" id="ARBA00022801"/>
    </source>
</evidence>
<proteinExistence type="predicted"/>
<reference evidence="3 4" key="1">
    <citation type="submission" date="2019-08" db="EMBL/GenBank/DDBJ databases">
        <title>In-depth cultivation of the pig gut microbiome towards novel bacterial diversity and tailored functional studies.</title>
        <authorList>
            <person name="Wylensek D."/>
            <person name="Hitch T.C.A."/>
            <person name="Clavel T."/>
        </authorList>
    </citation>
    <scope>NUCLEOTIDE SEQUENCE [LARGE SCALE GENOMIC DNA]</scope>
    <source>
        <strain evidence="3 4">CA-Schmier-601-WT-3</strain>
    </source>
</reference>
<feature type="active site" description="Acyl-thioester intermediate" evidence="2">
    <location>
        <position position="91"/>
    </location>
</feature>
<keyword evidence="4" id="KW-1185">Reference proteome</keyword>
<dbReference type="CDD" id="cd00004">
    <property type="entry name" value="Sortase"/>
    <property type="match status" value="1"/>
</dbReference>
<keyword evidence="1" id="KW-0378">Hydrolase</keyword>
<evidence type="ECO:0000256" key="2">
    <source>
        <dbReference type="PIRSR" id="PIRSR605754-1"/>
    </source>
</evidence>
<dbReference type="Proteomes" id="UP000442619">
    <property type="component" value="Unassembled WGS sequence"/>
</dbReference>
<name>A0A844FUA1_9FIRM</name>
<dbReference type="GO" id="GO:0016787">
    <property type="term" value="F:hydrolase activity"/>
    <property type="evidence" value="ECO:0007669"/>
    <property type="project" value="UniProtKB-KW"/>
</dbReference>
<protein>
    <submittedName>
        <fullName evidence="3">Sortase</fullName>
    </submittedName>
</protein>
<evidence type="ECO:0000313" key="3">
    <source>
        <dbReference type="EMBL" id="MST89578.1"/>
    </source>
</evidence>
<feature type="active site" description="Proton donor/acceptor" evidence="2">
    <location>
        <position position="33"/>
    </location>
</feature>